<dbReference type="STRING" id="1797589.A2784_00540"/>
<keyword evidence="1" id="KW-1133">Transmembrane helix</keyword>
<dbReference type="InterPro" id="IPR018392">
    <property type="entry name" value="LysM"/>
</dbReference>
<dbReference type="PANTHER" id="PTHR34700:SF4">
    <property type="entry name" value="PHAGE-LIKE ELEMENT PBSX PROTEIN XKDP"/>
    <property type="match status" value="1"/>
</dbReference>
<dbReference type="InterPro" id="IPR036779">
    <property type="entry name" value="LysM_dom_sf"/>
</dbReference>
<evidence type="ECO:0000256" key="1">
    <source>
        <dbReference type="SAM" id="Phobius"/>
    </source>
</evidence>
<gene>
    <name evidence="3" type="ORF">A2784_00540</name>
</gene>
<organism evidence="3 4">
    <name type="scientific">Candidatus Chisholmbacteria bacterium RIFCSPHIGHO2_01_FULL_48_12</name>
    <dbReference type="NCBI Taxonomy" id="1797589"/>
    <lineage>
        <taxon>Bacteria</taxon>
        <taxon>Candidatus Chisholmiibacteriota</taxon>
    </lineage>
</organism>
<dbReference type="InterPro" id="IPR052196">
    <property type="entry name" value="Bact_Kbp"/>
</dbReference>
<evidence type="ECO:0000259" key="2">
    <source>
        <dbReference type="PROSITE" id="PS51782"/>
    </source>
</evidence>
<protein>
    <recommendedName>
        <fullName evidence="2">LysM domain-containing protein</fullName>
    </recommendedName>
</protein>
<feature type="transmembrane region" description="Helical" evidence="1">
    <location>
        <begin position="21"/>
        <end position="39"/>
    </location>
</feature>
<comment type="caution">
    <text evidence="3">The sequence shown here is derived from an EMBL/GenBank/DDBJ whole genome shotgun (WGS) entry which is preliminary data.</text>
</comment>
<dbReference type="Gene3D" id="3.10.350.10">
    <property type="entry name" value="LysM domain"/>
    <property type="match status" value="2"/>
</dbReference>
<accession>A0A1G1VQD0</accession>
<sequence>MEKQLKKWLKSLKLNESTISMILGGLVVVVVGILIYNYFTSVGKQTGQPLSGDQQLAQELTPKGLPTTHTVAAGEDLWTIAEKYYGSGYNFVDIAAANKLVNPDRLLVGQSLEVPQVEARDKTTEQPTEVKITPAMSISANTYTVEKGDTLWGIAVKAYQDGYKWPEIAKANADKIANPDKIEVGMVLALPR</sequence>
<evidence type="ECO:0000313" key="4">
    <source>
        <dbReference type="Proteomes" id="UP000177324"/>
    </source>
</evidence>
<dbReference type="PANTHER" id="PTHR34700">
    <property type="entry name" value="POTASSIUM BINDING PROTEIN KBP"/>
    <property type="match status" value="1"/>
</dbReference>
<name>A0A1G1VQD0_9BACT</name>
<dbReference type="AlphaFoldDB" id="A0A1G1VQD0"/>
<feature type="domain" description="LysM" evidence="2">
    <location>
        <begin position="67"/>
        <end position="114"/>
    </location>
</feature>
<evidence type="ECO:0000313" key="3">
    <source>
        <dbReference type="EMBL" id="OGY17583.1"/>
    </source>
</evidence>
<reference evidence="3 4" key="1">
    <citation type="journal article" date="2016" name="Nat. Commun.">
        <title>Thousands of microbial genomes shed light on interconnected biogeochemical processes in an aquifer system.</title>
        <authorList>
            <person name="Anantharaman K."/>
            <person name="Brown C.T."/>
            <person name="Hug L.A."/>
            <person name="Sharon I."/>
            <person name="Castelle C.J."/>
            <person name="Probst A.J."/>
            <person name="Thomas B.C."/>
            <person name="Singh A."/>
            <person name="Wilkins M.J."/>
            <person name="Karaoz U."/>
            <person name="Brodie E.L."/>
            <person name="Williams K.H."/>
            <person name="Hubbard S.S."/>
            <person name="Banfield J.F."/>
        </authorList>
    </citation>
    <scope>NUCLEOTIDE SEQUENCE [LARGE SCALE GENOMIC DNA]</scope>
</reference>
<dbReference type="PROSITE" id="PS51782">
    <property type="entry name" value="LYSM"/>
    <property type="match status" value="2"/>
</dbReference>
<feature type="domain" description="LysM" evidence="2">
    <location>
        <begin position="141"/>
        <end position="190"/>
    </location>
</feature>
<dbReference type="Proteomes" id="UP000177324">
    <property type="component" value="Unassembled WGS sequence"/>
</dbReference>
<proteinExistence type="predicted"/>
<keyword evidence="1" id="KW-0472">Membrane</keyword>
<dbReference type="Pfam" id="PF01476">
    <property type="entry name" value="LysM"/>
    <property type="match status" value="2"/>
</dbReference>
<dbReference type="SMART" id="SM00257">
    <property type="entry name" value="LysM"/>
    <property type="match status" value="2"/>
</dbReference>
<dbReference type="EMBL" id="MHCH01000018">
    <property type="protein sequence ID" value="OGY17583.1"/>
    <property type="molecule type" value="Genomic_DNA"/>
</dbReference>
<keyword evidence="1" id="KW-0812">Transmembrane</keyword>
<dbReference type="SUPFAM" id="SSF54106">
    <property type="entry name" value="LysM domain"/>
    <property type="match status" value="2"/>
</dbReference>
<dbReference type="CDD" id="cd00118">
    <property type="entry name" value="LysM"/>
    <property type="match status" value="2"/>
</dbReference>